<name>A0A2S1RCN8_9ACTN</name>
<proteinExistence type="predicted"/>
<gene>
    <name evidence="2" type="ORF">A6035_15375</name>
</gene>
<evidence type="ECO:0000313" key="2">
    <source>
        <dbReference type="EMBL" id="AWH94034.1"/>
    </source>
</evidence>
<evidence type="ECO:0000259" key="1">
    <source>
        <dbReference type="Pfam" id="PF03358"/>
    </source>
</evidence>
<dbReference type="AlphaFoldDB" id="A0A2S1RCN8"/>
<reference evidence="2 3" key="1">
    <citation type="submission" date="2016-04" db="EMBL/GenBank/DDBJ databases">
        <title>Complete genome sequence of Dietzia lutea YIM 80766T, a strain isolated from desert soil in Egypt.</title>
        <authorList>
            <person name="Zhao J."/>
            <person name="Hu B."/>
            <person name="Geng S."/>
            <person name="Nie Y."/>
            <person name="Tang Y."/>
        </authorList>
    </citation>
    <scope>NUCLEOTIDE SEQUENCE [LARGE SCALE GENOMIC DNA]</scope>
    <source>
        <strain evidence="2 3">YIM 80766</strain>
    </source>
</reference>
<dbReference type="InterPro" id="IPR050712">
    <property type="entry name" value="NAD(P)H-dep_reductase"/>
</dbReference>
<dbReference type="GO" id="GO:0010181">
    <property type="term" value="F:FMN binding"/>
    <property type="evidence" value="ECO:0007669"/>
    <property type="project" value="TreeGrafter"/>
</dbReference>
<dbReference type="SUPFAM" id="SSF52218">
    <property type="entry name" value="Flavoproteins"/>
    <property type="match status" value="1"/>
</dbReference>
<dbReference type="Pfam" id="PF03358">
    <property type="entry name" value="FMN_red"/>
    <property type="match status" value="1"/>
</dbReference>
<dbReference type="RefSeq" id="WP_108849328.1">
    <property type="nucleotide sequence ID" value="NZ_CP015449.1"/>
</dbReference>
<dbReference type="PANTHER" id="PTHR30543:SF21">
    <property type="entry name" value="NAD(P)H-DEPENDENT FMN REDUCTASE LOT6"/>
    <property type="match status" value="1"/>
</dbReference>
<dbReference type="OrthoDB" id="9812295at2"/>
<evidence type="ECO:0000313" key="3">
    <source>
        <dbReference type="Proteomes" id="UP000244928"/>
    </source>
</evidence>
<protein>
    <submittedName>
        <fullName evidence="2">NADPH-dependent FMN reductase</fullName>
    </submittedName>
</protein>
<keyword evidence="3" id="KW-1185">Reference proteome</keyword>
<accession>A0A2S1RCN8</accession>
<sequence length="195" mass="21835">MRTSRGDRVKIGIILGSIREERSGQSVAEWVAQQARERRDASYELIDLKSFDIPLLTSATVPGAANKQYEDERVQRWSETIDSYDAFVFVTPEYNHSVPGGLKNAFDSLGNEWADKPVAFVSYGAEGGVRAVEHWRQIVANFRMFGVRQQISLSLFTEFGPEGVQPAERRTAELATLFGQLEDATRRFSLVDASA</sequence>
<dbReference type="GO" id="GO:0005829">
    <property type="term" value="C:cytosol"/>
    <property type="evidence" value="ECO:0007669"/>
    <property type="project" value="TreeGrafter"/>
</dbReference>
<dbReference type="InterPro" id="IPR029039">
    <property type="entry name" value="Flavoprotein-like_sf"/>
</dbReference>
<dbReference type="Gene3D" id="3.40.50.360">
    <property type="match status" value="1"/>
</dbReference>
<dbReference type="Proteomes" id="UP000244928">
    <property type="component" value="Chromosome"/>
</dbReference>
<dbReference type="EMBL" id="CP015449">
    <property type="protein sequence ID" value="AWH94034.1"/>
    <property type="molecule type" value="Genomic_DNA"/>
</dbReference>
<organism evidence="2 3">
    <name type="scientific">Dietzia lutea</name>
    <dbReference type="NCBI Taxonomy" id="546160"/>
    <lineage>
        <taxon>Bacteria</taxon>
        <taxon>Bacillati</taxon>
        <taxon>Actinomycetota</taxon>
        <taxon>Actinomycetes</taxon>
        <taxon>Mycobacteriales</taxon>
        <taxon>Dietziaceae</taxon>
        <taxon>Dietzia</taxon>
    </lineage>
</organism>
<dbReference type="GO" id="GO:0016491">
    <property type="term" value="F:oxidoreductase activity"/>
    <property type="evidence" value="ECO:0007669"/>
    <property type="project" value="InterPro"/>
</dbReference>
<dbReference type="InterPro" id="IPR005025">
    <property type="entry name" value="FMN_Rdtase-like_dom"/>
</dbReference>
<feature type="domain" description="NADPH-dependent FMN reductase-like" evidence="1">
    <location>
        <begin position="9"/>
        <end position="155"/>
    </location>
</feature>
<dbReference type="PANTHER" id="PTHR30543">
    <property type="entry name" value="CHROMATE REDUCTASE"/>
    <property type="match status" value="1"/>
</dbReference>
<dbReference type="KEGG" id="dlu:A6035_15375"/>